<sequence length="470" mass="49163">MMEPVLRSWCEDHGQSSSTEHSSKSTSTSPDKAGLSVDSPCGFIDALPVDISHPMVAALPFQTPLTSPGSPVMVGAYPESVPSMPFTLLRKQLGVSATSSVLSLAATTFPSPASFSLAVFHSPTAPSIPVPKPVYTPIIRPESCAVLPVDWPNARDCLSVEGLLHSPTHRSPASGTNVSIFDILSIPPSRPTKSPKVTFSPTLAPPASPVLVQSPSNGQVVLKSALKKKTGEAGTSPVIPSSLRNSVSFSMLSVEIPGAVTVGSSAASMLSVYSGANLTGDSKNRQSWDLSDLIDNGQLDVDAVTRVLGLGLGVPGIAAGSRSSVGSVGSATSAVLCLPPPDRVDAVESSLTRASDAQTEAHETDTGYDVDQYATGWDSPRLETMQLSMTHVHGAPLCVIPEETQSDVCSIAGSVHMHAGEHEDGQRRSRVVSMEIDGVLLTREELRARRETISSISIGGESWREGESLV</sequence>
<dbReference type="Proteomes" id="UP001215151">
    <property type="component" value="Unassembled WGS sequence"/>
</dbReference>
<feature type="compositionally biased region" description="Low complexity" evidence="1">
    <location>
        <begin position="16"/>
        <end position="29"/>
    </location>
</feature>
<accession>A0AAD7TPH7</accession>
<keyword evidence="3" id="KW-1185">Reference proteome</keyword>
<dbReference type="AlphaFoldDB" id="A0AAD7TPH7"/>
<feature type="region of interest" description="Disordered" evidence="1">
    <location>
        <begin position="1"/>
        <end position="34"/>
    </location>
</feature>
<name>A0AAD7TPH7_9APHY</name>
<reference evidence="2" key="1">
    <citation type="submission" date="2022-11" db="EMBL/GenBank/DDBJ databases">
        <title>Genome Sequence of Cubamyces cubensis.</title>
        <authorList>
            <person name="Buettner E."/>
        </authorList>
    </citation>
    <scope>NUCLEOTIDE SEQUENCE</scope>
    <source>
        <strain evidence="2">MPL-01</strain>
    </source>
</reference>
<organism evidence="2 3">
    <name type="scientific">Trametes cubensis</name>
    <dbReference type="NCBI Taxonomy" id="1111947"/>
    <lineage>
        <taxon>Eukaryota</taxon>
        <taxon>Fungi</taxon>
        <taxon>Dikarya</taxon>
        <taxon>Basidiomycota</taxon>
        <taxon>Agaricomycotina</taxon>
        <taxon>Agaricomycetes</taxon>
        <taxon>Polyporales</taxon>
        <taxon>Polyporaceae</taxon>
        <taxon>Trametes</taxon>
    </lineage>
</organism>
<feature type="compositionally biased region" description="Polar residues" evidence="1">
    <location>
        <begin position="349"/>
        <end position="358"/>
    </location>
</feature>
<evidence type="ECO:0000256" key="1">
    <source>
        <dbReference type="SAM" id="MobiDB-lite"/>
    </source>
</evidence>
<comment type="caution">
    <text evidence="2">The sequence shown here is derived from an EMBL/GenBank/DDBJ whole genome shotgun (WGS) entry which is preliminary data.</text>
</comment>
<gene>
    <name evidence="2" type="ORF">ONZ51_g7806</name>
</gene>
<dbReference type="EMBL" id="JAPEVG010000219">
    <property type="protein sequence ID" value="KAJ8473545.1"/>
    <property type="molecule type" value="Genomic_DNA"/>
</dbReference>
<evidence type="ECO:0000313" key="3">
    <source>
        <dbReference type="Proteomes" id="UP001215151"/>
    </source>
</evidence>
<feature type="region of interest" description="Disordered" evidence="1">
    <location>
        <begin position="347"/>
        <end position="366"/>
    </location>
</feature>
<evidence type="ECO:0000313" key="2">
    <source>
        <dbReference type="EMBL" id="KAJ8473545.1"/>
    </source>
</evidence>
<protein>
    <submittedName>
        <fullName evidence="2">Uncharacterized protein</fullName>
    </submittedName>
</protein>
<proteinExistence type="predicted"/>